<comment type="caution">
    <text evidence="2">The sequence shown here is derived from an EMBL/GenBank/DDBJ whole genome shotgun (WGS) entry which is preliminary data.</text>
</comment>
<gene>
    <name evidence="2" type="ORF">VNO80_26557</name>
</gene>
<evidence type="ECO:0000313" key="2">
    <source>
        <dbReference type="EMBL" id="KAK7334792.1"/>
    </source>
</evidence>
<dbReference type="EMBL" id="JAYMYR010000010">
    <property type="protein sequence ID" value="KAK7334792.1"/>
    <property type="molecule type" value="Genomic_DNA"/>
</dbReference>
<dbReference type="AlphaFoldDB" id="A0AAN9LI79"/>
<evidence type="ECO:0000313" key="3">
    <source>
        <dbReference type="Proteomes" id="UP001374584"/>
    </source>
</evidence>
<proteinExistence type="predicted"/>
<reference evidence="2 3" key="1">
    <citation type="submission" date="2024-01" db="EMBL/GenBank/DDBJ databases">
        <title>The genomes of 5 underutilized Papilionoideae crops provide insights into root nodulation and disease resistanc.</title>
        <authorList>
            <person name="Jiang F."/>
        </authorList>
    </citation>
    <scope>NUCLEOTIDE SEQUENCE [LARGE SCALE GENOMIC DNA]</scope>
    <source>
        <strain evidence="2">JINMINGXINNONG_FW02</strain>
        <tissue evidence="2">Leaves</tissue>
    </source>
</reference>
<keyword evidence="1" id="KW-0812">Transmembrane</keyword>
<evidence type="ECO:0000256" key="1">
    <source>
        <dbReference type="SAM" id="Phobius"/>
    </source>
</evidence>
<keyword evidence="3" id="KW-1185">Reference proteome</keyword>
<dbReference type="Proteomes" id="UP001374584">
    <property type="component" value="Unassembled WGS sequence"/>
</dbReference>
<keyword evidence="1" id="KW-1133">Transmembrane helix</keyword>
<protein>
    <submittedName>
        <fullName evidence="2">Uncharacterized protein</fullName>
    </submittedName>
</protein>
<organism evidence="2 3">
    <name type="scientific">Phaseolus coccineus</name>
    <name type="common">Scarlet runner bean</name>
    <name type="synonym">Phaseolus multiflorus</name>
    <dbReference type="NCBI Taxonomy" id="3886"/>
    <lineage>
        <taxon>Eukaryota</taxon>
        <taxon>Viridiplantae</taxon>
        <taxon>Streptophyta</taxon>
        <taxon>Embryophyta</taxon>
        <taxon>Tracheophyta</taxon>
        <taxon>Spermatophyta</taxon>
        <taxon>Magnoliopsida</taxon>
        <taxon>eudicotyledons</taxon>
        <taxon>Gunneridae</taxon>
        <taxon>Pentapetalae</taxon>
        <taxon>rosids</taxon>
        <taxon>fabids</taxon>
        <taxon>Fabales</taxon>
        <taxon>Fabaceae</taxon>
        <taxon>Papilionoideae</taxon>
        <taxon>50 kb inversion clade</taxon>
        <taxon>NPAAA clade</taxon>
        <taxon>indigoferoid/millettioid clade</taxon>
        <taxon>Phaseoleae</taxon>
        <taxon>Phaseolus</taxon>
    </lineage>
</organism>
<accession>A0AAN9LI79</accession>
<sequence>MSLHRARGDGDLTSDLSKMAGKGKQSYLMFMEMQNLCPSLGISVAGVILISYDLVIGGNLCYNHKLFRIFLSRRNVEMSVSISMFAVIQSH</sequence>
<feature type="transmembrane region" description="Helical" evidence="1">
    <location>
        <begin position="40"/>
        <end position="62"/>
    </location>
</feature>
<name>A0AAN9LI79_PHACN</name>
<keyword evidence="1" id="KW-0472">Membrane</keyword>